<evidence type="ECO:0000256" key="2">
    <source>
        <dbReference type="ARBA" id="ARBA00022525"/>
    </source>
</evidence>
<sequence>MEPHYKLILTLCNELRNEVLFLANYPEELPNKNVAKFTIAVTEKNTHVGCTAVRFSKDYYNHFVLTRNLATSNIVGQPVYNPGEKSTSGNKNRYGSAFDYPK</sequence>
<dbReference type="Proteomes" id="UP001652661">
    <property type="component" value="Chromosome 3R"/>
</dbReference>
<dbReference type="SUPFAM" id="SSF55797">
    <property type="entry name" value="PR-1-like"/>
    <property type="match status" value="1"/>
</dbReference>
<dbReference type="RefSeq" id="XP_070143668.1">
    <property type="nucleotide sequence ID" value="XM_070287567.1"/>
</dbReference>
<proteinExistence type="predicted"/>
<keyword evidence="4" id="KW-1185">Reference proteome</keyword>
<evidence type="ECO:0000313" key="5">
    <source>
        <dbReference type="RefSeq" id="XP_070143668.1"/>
    </source>
</evidence>
<protein>
    <submittedName>
        <fullName evidence="5">Tabinhibitin 1-like</fullName>
    </submittedName>
</protein>
<evidence type="ECO:0000313" key="4">
    <source>
        <dbReference type="Proteomes" id="UP001652661"/>
    </source>
</evidence>
<evidence type="ECO:0000256" key="3">
    <source>
        <dbReference type="SAM" id="MobiDB-lite"/>
    </source>
</evidence>
<comment type="subcellular location">
    <subcellularLocation>
        <location evidence="1">Secreted</location>
    </subcellularLocation>
</comment>
<feature type="region of interest" description="Disordered" evidence="3">
    <location>
        <begin position="76"/>
        <end position="102"/>
    </location>
</feature>
<dbReference type="Gene3D" id="3.40.33.10">
    <property type="entry name" value="CAP"/>
    <property type="match status" value="1"/>
</dbReference>
<dbReference type="InterPro" id="IPR035940">
    <property type="entry name" value="CAP_sf"/>
</dbReference>
<name>A0ABM4GLS7_DROKI</name>
<feature type="compositionally biased region" description="Polar residues" evidence="3">
    <location>
        <begin position="84"/>
        <end position="93"/>
    </location>
</feature>
<organism evidence="4 5">
    <name type="scientific">Drosophila kikkawai</name>
    <name type="common">Fruit fly</name>
    <dbReference type="NCBI Taxonomy" id="30033"/>
    <lineage>
        <taxon>Eukaryota</taxon>
        <taxon>Metazoa</taxon>
        <taxon>Ecdysozoa</taxon>
        <taxon>Arthropoda</taxon>
        <taxon>Hexapoda</taxon>
        <taxon>Insecta</taxon>
        <taxon>Pterygota</taxon>
        <taxon>Neoptera</taxon>
        <taxon>Endopterygota</taxon>
        <taxon>Diptera</taxon>
        <taxon>Brachycera</taxon>
        <taxon>Muscomorpha</taxon>
        <taxon>Ephydroidea</taxon>
        <taxon>Drosophilidae</taxon>
        <taxon>Drosophila</taxon>
        <taxon>Sophophora</taxon>
    </lineage>
</organism>
<dbReference type="GeneID" id="138929029"/>
<accession>A0ABM4GLS7</accession>
<keyword evidence="2" id="KW-0964">Secreted</keyword>
<reference evidence="5" key="1">
    <citation type="submission" date="2025-08" db="UniProtKB">
        <authorList>
            <consortium name="RefSeq"/>
        </authorList>
    </citation>
    <scope>IDENTIFICATION</scope>
    <source>
        <strain evidence="5">14028-0561.14</strain>
        <tissue evidence="5">Whole fly</tissue>
    </source>
</reference>
<evidence type="ECO:0000256" key="1">
    <source>
        <dbReference type="ARBA" id="ARBA00004613"/>
    </source>
</evidence>
<gene>
    <name evidence="5" type="primary">LOC138929029</name>
</gene>